<protein>
    <submittedName>
        <fullName evidence="1">Uncharacterized protein</fullName>
    </submittedName>
</protein>
<dbReference type="OrthoDB" id="68566at2"/>
<proteinExistence type="predicted"/>
<dbReference type="AlphaFoldDB" id="A0A553V3V8"/>
<evidence type="ECO:0000313" key="1">
    <source>
        <dbReference type="EMBL" id="TSA87180.1"/>
    </source>
</evidence>
<organism evidence="1 2">
    <name type="scientific">Deinococcus detaillensis</name>
    <dbReference type="NCBI Taxonomy" id="2592048"/>
    <lineage>
        <taxon>Bacteria</taxon>
        <taxon>Thermotogati</taxon>
        <taxon>Deinococcota</taxon>
        <taxon>Deinococci</taxon>
        <taxon>Deinococcales</taxon>
        <taxon>Deinococcaceae</taxon>
        <taxon>Deinococcus</taxon>
    </lineage>
</organism>
<accession>A0A553V3V8</accession>
<dbReference type="RefSeq" id="WP_143719730.1">
    <property type="nucleotide sequence ID" value="NZ_VKDB01000003.1"/>
</dbReference>
<keyword evidence="2" id="KW-1185">Reference proteome</keyword>
<dbReference type="EMBL" id="VKDB01000003">
    <property type="protein sequence ID" value="TSA87180.1"/>
    <property type="molecule type" value="Genomic_DNA"/>
</dbReference>
<comment type="caution">
    <text evidence="1">The sequence shown here is derived from an EMBL/GenBank/DDBJ whole genome shotgun (WGS) entry which is preliminary data.</text>
</comment>
<evidence type="ECO:0000313" key="2">
    <source>
        <dbReference type="Proteomes" id="UP000316092"/>
    </source>
</evidence>
<gene>
    <name evidence="1" type="ORF">FNU79_04620</name>
</gene>
<name>A0A553V3V8_9DEIO</name>
<reference evidence="1 2" key="1">
    <citation type="submission" date="2019-07" db="EMBL/GenBank/DDBJ databases">
        <title>Deinococcus detaillus sp. nov., isolated from humus soil in Antarctica.</title>
        <authorList>
            <person name="Zhang K."/>
        </authorList>
    </citation>
    <scope>NUCLEOTIDE SEQUENCE [LARGE SCALE GENOMIC DNA]</scope>
    <source>
        <strain evidence="1 2">H1</strain>
    </source>
</reference>
<sequence length="267" mass="29758">MSRPDVEKLTDQLLQFLDEEKIVANPNFTEELYKSGVYSVIDCVFSSMAVHKTVVVPAINRFRKNQSLQDIPELKFTSYLEYARADLERPTKERFDEIASKDFDYRGVIAGRRKVEVVYDVCQRFVHKGLETIHDVQALPKGEPFTCESPGTQGELEKFVMGGIAGVAGYDSPNVKVRGIGLALGAYLVLLLGDETFVKPDTQLFKVMGRIGRWSPRASNVEDFQLVRQAISCAAAQRDVTPASLDNALWAYQSGLQKTASTKVALI</sequence>
<dbReference type="Proteomes" id="UP000316092">
    <property type="component" value="Unassembled WGS sequence"/>
</dbReference>